<keyword evidence="2" id="KW-1185">Reference proteome</keyword>
<evidence type="ECO:0000313" key="1">
    <source>
        <dbReference type="EMBL" id="KZT36130.1"/>
    </source>
</evidence>
<evidence type="ECO:0008006" key="3">
    <source>
        <dbReference type="Google" id="ProtNLM"/>
    </source>
</evidence>
<evidence type="ECO:0000313" key="2">
    <source>
        <dbReference type="Proteomes" id="UP000076798"/>
    </source>
</evidence>
<dbReference type="OrthoDB" id="676979at2759"/>
<dbReference type="AlphaFoldDB" id="A0A166B9I2"/>
<dbReference type="EMBL" id="KV428116">
    <property type="protein sequence ID" value="KZT36130.1"/>
    <property type="molecule type" value="Genomic_DNA"/>
</dbReference>
<sequence length="128" mass="14151">MATLASRSSLIAALNSWTQLTHIGVFTEEMQFEKLLSALEAAPGPLCPKLQSLNCSGTRFSSTRMKHFLQSRKDNDVPLLELKFTKGFAESNVAAFLSLVPTLTEFELDLSKCGFSYWPGDCSCNLRP</sequence>
<name>A0A166B9I2_9AGAM</name>
<gene>
    <name evidence="1" type="ORF">SISSUDRAFT_1050339</name>
</gene>
<dbReference type="Proteomes" id="UP000076798">
    <property type="component" value="Unassembled WGS sequence"/>
</dbReference>
<protein>
    <recommendedName>
        <fullName evidence="3">F-box domain-containing protein</fullName>
    </recommendedName>
</protein>
<accession>A0A166B9I2</accession>
<organism evidence="1 2">
    <name type="scientific">Sistotremastrum suecicum HHB10207 ss-3</name>
    <dbReference type="NCBI Taxonomy" id="1314776"/>
    <lineage>
        <taxon>Eukaryota</taxon>
        <taxon>Fungi</taxon>
        <taxon>Dikarya</taxon>
        <taxon>Basidiomycota</taxon>
        <taxon>Agaricomycotina</taxon>
        <taxon>Agaricomycetes</taxon>
        <taxon>Sistotremastrales</taxon>
        <taxon>Sistotremastraceae</taxon>
        <taxon>Sistotremastrum</taxon>
    </lineage>
</organism>
<proteinExistence type="predicted"/>
<reference evidence="1 2" key="1">
    <citation type="journal article" date="2016" name="Mol. Biol. Evol.">
        <title>Comparative Genomics of Early-Diverging Mushroom-Forming Fungi Provides Insights into the Origins of Lignocellulose Decay Capabilities.</title>
        <authorList>
            <person name="Nagy L.G."/>
            <person name="Riley R."/>
            <person name="Tritt A."/>
            <person name="Adam C."/>
            <person name="Daum C."/>
            <person name="Floudas D."/>
            <person name="Sun H."/>
            <person name="Yadav J.S."/>
            <person name="Pangilinan J."/>
            <person name="Larsson K.H."/>
            <person name="Matsuura K."/>
            <person name="Barry K."/>
            <person name="Labutti K."/>
            <person name="Kuo R."/>
            <person name="Ohm R.A."/>
            <person name="Bhattacharya S.S."/>
            <person name="Shirouzu T."/>
            <person name="Yoshinaga Y."/>
            <person name="Martin F.M."/>
            <person name="Grigoriev I.V."/>
            <person name="Hibbett D.S."/>
        </authorList>
    </citation>
    <scope>NUCLEOTIDE SEQUENCE [LARGE SCALE GENOMIC DNA]</scope>
    <source>
        <strain evidence="1 2">HHB10207 ss-3</strain>
    </source>
</reference>